<keyword evidence="4" id="KW-1185">Reference proteome</keyword>
<gene>
    <name evidence="3" type="ORF">ACFPFX_04590</name>
</gene>
<evidence type="ECO:0000313" key="3">
    <source>
        <dbReference type="EMBL" id="MFC4955572.1"/>
    </source>
</evidence>
<dbReference type="RefSeq" id="WP_344370556.1">
    <property type="nucleotide sequence ID" value="NZ_BAAASQ010000001.1"/>
</dbReference>
<evidence type="ECO:0000313" key="4">
    <source>
        <dbReference type="Proteomes" id="UP001595834"/>
    </source>
</evidence>
<comment type="caution">
    <text evidence="3">The sequence shown here is derived from an EMBL/GenBank/DDBJ whole genome shotgun (WGS) entry which is preliminary data.</text>
</comment>
<evidence type="ECO:0008006" key="5">
    <source>
        <dbReference type="Google" id="ProtNLM"/>
    </source>
</evidence>
<keyword evidence="2" id="KW-0732">Signal</keyword>
<feature type="chain" id="PRO_5047067920" description="Lipoprotein" evidence="2">
    <location>
        <begin position="27"/>
        <end position="221"/>
    </location>
</feature>
<protein>
    <recommendedName>
        <fullName evidence="5">Lipoprotein</fullName>
    </recommendedName>
</protein>
<feature type="compositionally biased region" description="Low complexity" evidence="1">
    <location>
        <begin position="32"/>
        <end position="60"/>
    </location>
</feature>
<evidence type="ECO:0000256" key="2">
    <source>
        <dbReference type="SAM" id="SignalP"/>
    </source>
</evidence>
<dbReference type="EMBL" id="JBHSIZ010000005">
    <property type="protein sequence ID" value="MFC4955572.1"/>
    <property type="molecule type" value="Genomic_DNA"/>
</dbReference>
<organism evidence="3 4">
    <name type="scientific">Streptomyces mauvecolor</name>
    <dbReference type="NCBI Taxonomy" id="58345"/>
    <lineage>
        <taxon>Bacteria</taxon>
        <taxon>Bacillati</taxon>
        <taxon>Actinomycetota</taxon>
        <taxon>Actinomycetes</taxon>
        <taxon>Kitasatosporales</taxon>
        <taxon>Streptomycetaceae</taxon>
        <taxon>Streptomyces</taxon>
    </lineage>
</organism>
<dbReference type="PROSITE" id="PS51257">
    <property type="entry name" value="PROKAR_LIPOPROTEIN"/>
    <property type="match status" value="1"/>
</dbReference>
<evidence type="ECO:0000256" key="1">
    <source>
        <dbReference type="SAM" id="MobiDB-lite"/>
    </source>
</evidence>
<reference evidence="4" key="1">
    <citation type="journal article" date="2019" name="Int. J. Syst. Evol. Microbiol.">
        <title>The Global Catalogue of Microorganisms (GCM) 10K type strain sequencing project: providing services to taxonomists for standard genome sequencing and annotation.</title>
        <authorList>
            <consortium name="The Broad Institute Genomics Platform"/>
            <consortium name="The Broad Institute Genome Sequencing Center for Infectious Disease"/>
            <person name="Wu L."/>
            <person name="Ma J."/>
        </authorList>
    </citation>
    <scope>NUCLEOTIDE SEQUENCE [LARGE SCALE GENOMIC DNA]</scope>
    <source>
        <strain evidence="4">CCM 7224</strain>
    </source>
</reference>
<dbReference type="Proteomes" id="UP001595834">
    <property type="component" value="Unassembled WGS sequence"/>
</dbReference>
<feature type="region of interest" description="Disordered" evidence="1">
    <location>
        <begin position="23"/>
        <end position="65"/>
    </location>
</feature>
<accession>A0ABV9UEI3</accession>
<proteinExistence type="predicted"/>
<feature type="signal peptide" evidence="2">
    <location>
        <begin position="1"/>
        <end position="26"/>
    </location>
</feature>
<sequence length="221" mass="22480">MRRIAVAAVSLVVAVSVVGCSGGKSAEGGKHPGSPGASTSGTAPAGGAPAALQSGPGPQAKYTVQAQPAPGACHYRFTSDKQPLPDPKCTPGALNPKVTQANLKSTICVPGYTSKIRPPASITGAEKTANAKSYDYTGPMNDAEYDHYLPLSWGGDPDDARNLWVEPPSPDHKSGAGPNNPKDLVEAKGHAAICSGKITLAAAQEAITTDWTTALAKLGVK</sequence>
<name>A0ABV9UEI3_9ACTN</name>